<evidence type="ECO:0000313" key="2">
    <source>
        <dbReference type="EMBL" id="KYC67051.1"/>
    </source>
</evidence>
<evidence type="ECO:0000259" key="1">
    <source>
        <dbReference type="Pfam" id="PF14393"/>
    </source>
</evidence>
<sequence length="266" mass="32309">MSKDIKILVATHKKYEMPNDDMYLPIHVGKEGKKDLGYQGDNTGDNISLKNKNYCEMTGIYWAWKNLDCDFIGLCHYRRYFKSSSKKEILNNEDNFSKIIDRQEVEELLNKYDIILPKRRNYYIETIWSHYEHAHNIKDLIETKKILNELYPEYINSFDKIMYGKHLHLYNMFVLSKNNFDSYCDWLFNILFELEERIDISNYNNYQGRVFGFISERLFNVWLLYNKLETKELDILFTEKEYLLKKYFNFIKRKFSITVSHNKKTQ</sequence>
<dbReference type="RefSeq" id="WP_061575218.1">
    <property type="nucleotide sequence ID" value="NZ_LQYI01000075.1"/>
</dbReference>
<dbReference type="PATRIC" id="fig|1398.25.peg.3721"/>
<evidence type="ECO:0000313" key="3">
    <source>
        <dbReference type="Proteomes" id="UP000075304"/>
    </source>
</evidence>
<reference evidence="2 3" key="1">
    <citation type="submission" date="2016-01" db="EMBL/GenBank/DDBJ databases">
        <title>Genome Sequences of Twelve Sporeforming Bacillus Species Isolated from Foods.</title>
        <authorList>
            <person name="Berendsen E.M."/>
            <person name="Wells-Bennik M.H."/>
            <person name="Krawcyk A.O."/>
            <person name="De Jong A."/>
            <person name="Holsappel S."/>
            <person name="Eijlander R.T."/>
            <person name="Kuipers O.P."/>
        </authorList>
    </citation>
    <scope>NUCLEOTIDE SEQUENCE [LARGE SCALE GENOMIC DNA]</scope>
    <source>
        <strain evidence="2 3">B4099</strain>
    </source>
</reference>
<name>A0A150KCG2_HEYCO</name>
<protein>
    <recommendedName>
        <fullName evidence="1">DUF4422 domain-containing protein</fullName>
    </recommendedName>
</protein>
<dbReference type="Pfam" id="PF14393">
    <property type="entry name" value="DUF4422"/>
    <property type="match status" value="1"/>
</dbReference>
<comment type="caution">
    <text evidence="2">The sequence shown here is derived from an EMBL/GenBank/DDBJ whole genome shotgun (WGS) entry which is preliminary data.</text>
</comment>
<gene>
    <name evidence="2" type="ORF">B4099_1045</name>
</gene>
<dbReference type="InterPro" id="IPR025536">
    <property type="entry name" value="DUF4422"/>
</dbReference>
<feature type="domain" description="DUF4422" evidence="1">
    <location>
        <begin position="6"/>
        <end position="226"/>
    </location>
</feature>
<dbReference type="AlphaFoldDB" id="A0A150KCG2"/>
<organism evidence="2 3">
    <name type="scientific">Heyndrickxia coagulans</name>
    <name type="common">Weizmannia coagulans</name>
    <dbReference type="NCBI Taxonomy" id="1398"/>
    <lineage>
        <taxon>Bacteria</taxon>
        <taxon>Bacillati</taxon>
        <taxon>Bacillota</taxon>
        <taxon>Bacilli</taxon>
        <taxon>Bacillales</taxon>
        <taxon>Bacillaceae</taxon>
        <taxon>Heyndrickxia</taxon>
    </lineage>
</organism>
<proteinExistence type="predicted"/>
<accession>A0A150KCG2</accession>
<dbReference type="EMBL" id="LQYI01000075">
    <property type="protein sequence ID" value="KYC67051.1"/>
    <property type="molecule type" value="Genomic_DNA"/>
</dbReference>
<dbReference type="Proteomes" id="UP000075304">
    <property type="component" value="Unassembled WGS sequence"/>
</dbReference>